<feature type="transmembrane region" description="Helical" evidence="15">
    <location>
        <begin position="140"/>
        <end position="163"/>
    </location>
</feature>
<dbReference type="Gene3D" id="3.30.565.10">
    <property type="entry name" value="Histidine kinase-like ATPase, C-terminal domain"/>
    <property type="match status" value="1"/>
</dbReference>
<dbReference type="InterPro" id="IPR050980">
    <property type="entry name" value="2C_sensor_his_kinase"/>
</dbReference>
<evidence type="ECO:0000256" key="7">
    <source>
        <dbReference type="ARBA" id="ARBA00022679"/>
    </source>
</evidence>
<evidence type="ECO:0000256" key="2">
    <source>
        <dbReference type="ARBA" id="ARBA00004429"/>
    </source>
</evidence>
<evidence type="ECO:0000256" key="14">
    <source>
        <dbReference type="ARBA" id="ARBA00023136"/>
    </source>
</evidence>
<keyword evidence="5" id="KW-0997">Cell inner membrane</keyword>
<dbReference type="InterPro" id="IPR003594">
    <property type="entry name" value="HATPase_dom"/>
</dbReference>
<dbReference type="SMART" id="SM00304">
    <property type="entry name" value="HAMP"/>
    <property type="match status" value="1"/>
</dbReference>
<keyword evidence="6" id="KW-0597">Phosphoprotein</keyword>
<dbReference type="GO" id="GO:0016301">
    <property type="term" value="F:kinase activity"/>
    <property type="evidence" value="ECO:0007669"/>
    <property type="project" value="UniProtKB-KW"/>
</dbReference>
<comment type="catalytic activity">
    <reaction evidence="1">
        <text>ATP + protein L-histidine = ADP + protein N-phospho-L-histidine.</text>
        <dbReference type="EC" id="2.7.13.3"/>
    </reaction>
</comment>
<evidence type="ECO:0000259" key="16">
    <source>
        <dbReference type="PROSITE" id="PS50109"/>
    </source>
</evidence>
<gene>
    <name evidence="18" type="ORF">K7G82_26450</name>
</gene>
<dbReference type="RefSeq" id="WP_222992959.1">
    <property type="nucleotide sequence ID" value="NZ_JAINVV010000013.1"/>
</dbReference>
<evidence type="ECO:0000259" key="17">
    <source>
        <dbReference type="PROSITE" id="PS50885"/>
    </source>
</evidence>
<keyword evidence="8 15" id="KW-0812">Transmembrane</keyword>
<sequence>MAVRPGGAITGRIVLLVAACVLLAALVNFAITFNGPPPKPAPYRTEDLAIALAGGRVPGPGQPPRIMRSATPPAPRDGEFRNPALEAELARRLNQPADTVRAWARHGGRRDLRGSFTVAIRDGPGWRVATTRPEPWLSRWHLVTIGAMTATLILLTLIGWVVARAITRPLARLAEAADAVSVNHHGAPADISGPPEIARVAHALNAMRARLVDHVAQRTTMLAAITHDLGTPLTRLAFRIERLPPADRARAIADIEEMRAMIQSVLEFARGESRPHRALDLAPLLDGLADDMAITGARIERQVAAPLPMMGDPAALRRLFSNLVDNALRYGGNARIDATTGNGRICVTVDDDGPGIPAALAASLFDPFVRAEPSRSRETGGIGLGLSIARNIAEAHDGQIVAGNRDGGGARFTVSLPLAG</sequence>
<evidence type="ECO:0000313" key="18">
    <source>
        <dbReference type="EMBL" id="MBY8825870.1"/>
    </source>
</evidence>
<dbReference type="SUPFAM" id="SSF55874">
    <property type="entry name" value="ATPase domain of HSP90 chaperone/DNA topoisomerase II/histidine kinase"/>
    <property type="match status" value="1"/>
</dbReference>
<keyword evidence="11" id="KW-0067">ATP-binding</keyword>
<dbReference type="Pfam" id="PF00672">
    <property type="entry name" value="HAMP"/>
    <property type="match status" value="1"/>
</dbReference>
<dbReference type="CDD" id="cd00075">
    <property type="entry name" value="HATPase"/>
    <property type="match status" value="1"/>
</dbReference>
<organism evidence="18 19">
    <name type="scientific">Sphingomonas colocasiae</name>
    <dbReference type="NCBI Taxonomy" id="1848973"/>
    <lineage>
        <taxon>Bacteria</taxon>
        <taxon>Pseudomonadati</taxon>
        <taxon>Pseudomonadota</taxon>
        <taxon>Alphaproteobacteria</taxon>
        <taxon>Sphingomonadales</taxon>
        <taxon>Sphingomonadaceae</taxon>
        <taxon>Sphingomonas</taxon>
    </lineage>
</organism>
<protein>
    <recommendedName>
        <fullName evidence="3">histidine kinase</fullName>
        <ecNumber evidence="3">2.7.13.3</ecNumber>
    </recommendedName>
</protein>
<dbReference type="InterPro" id="IPR003660">
    <property type="entry name" value="HAMP_dom"/>
</dbReference>
<dbReference type="CDD" id="cd00082">
    <property type="entry name" value="HisKA"/>
    <property type="match status" value="1"/>
</dbReference>
<dbReference type="PRINTS" id="PR00344">
    <property type="entry name" value="BCTRLSENSOR"/>
</dbReference>
<keyword evidence="13" id="KW-0902">Two-component regulatory system</keyword>
<dbReference type="PROSITE" id="PS50885">
    <property type="entry name" value="HAMP"/>
    <property type="match status" value="1"/>
</dbReference>
<comment type="caution">
    <text evidence="18">The sequence shown here is derived from an EMBL/GenBank/DDBJ whole genome shotgun (WGS) entry which is preliminary data.</text>
</comment>
<feature type="domain" description="HAMP" evidence="17">
    <location>
        <begin position="164"/>
        <end position="216"/>
    </location>
</feature>
<evidence type="ECO:0000256" key="3">
    <source>
        <dbReference type="ARBA" id="ARBA00012438"/>
    </source>
</evidence>
<dbReference type="Pfam" id="PF02518">
    <property type="entry name" value="HATPase_c"/>
    <property type="match status" value="1"/>
</dbReference>
<dbReference type="EC" id="2.7.13.3" evidence="3"/>
<dbReference type="InterPro" id="IPR036097">
    <property type="entry name" value="HisK_dim/P_sf"/>
</dbReference>
<keyword evidence="14 15" id="KW-0472">Membrane</keyword>
<feature type="domain" description="Histidine kinase" evidence="16">
    <location>
        <begin position="224"/>
        <end position="420"/>
    </location>
</feature>
<dbReference type="PANTHER" id="PTHR44936:SF5">
    <property type="entry name" value="SENSOR HISTIDINE KINASE ENVZ"/>
    <property type="match status" value="1"/>
</dbReference>
<proteinExistence type="predicted"/>
<evidence type="ECO:0000313" key="19">
    <source>
        <dbReference type="Proteomes" id="UP000706039"/>
    </source>
</evidence>
<dbReference type="Gene3D" id="1.10.287.130">
    <property type="match status" value="1"/>
</dbReference>
<dbReference type="PROSITE" id="PS50109">
    <property type="entry name" value="HIS_KIN"/>
    <property type="match status" value="1"/>
</dbReference>
<dbReference type="EMBL" id="JAINVV010000013">
    <property type="protein sequence ID" value="MBY8825870.1"/>
    <property type="molecule type" value="Genomic_DNA"/>
</dbReference>
<evidence type="ECO:0000256" key="10">
    <source>
        <dbReference type="ARBA" id="ARBA00022777"/>
    </source>
</evidence>
<dbReference type="SUPFAM" id="SSF47384">
    <property type="entry name" value="Homodimeric domain of signal transducing histidine kinase"/>
    <property type="match status" value="1"/>
</dbReference>
<dbReference type="SUPFAM" id="SSF158472">
    <property type="entry name" value="HAMP domain-like"/>
    <property type="match status" value="1"/>
</dbReference>
<evidence type="ECO:0000256" key="9">
    <source>
        <dbReference type="ARBA" id="ARBA00022741"/>
    </source>
</evidence>
<keyword evidence="10 18" id="KW-0418">Kinase</keyword>
<keyword evidence="12 15" id="KW-1133">Transmembrane helix</keyword>
<name>A0ABS7PZ00_9SPHN</name>
<evidence type="ECO:0000256" key="4">
    <source>
        <dbReference type="ARBA" id="ARBA00022475"/>
    </source>
</evidence>
<feature type="transmembrane region" description="Helical" evidence="15">
    <location>
        <begin position="12"/>
        <end position="33"/>
    </location>
</feature>
<dbReference type="PANTHER" id="PTHR44936">
    <property type="entry name" value="SENSOR PROTEIN CREC"/>
    <property type="match status" value="1"/>
</dbReference>
<evidence type="ECO:0000256" key="1">
    <source>
        <dbReference type="ARBA" id="ARBA00000085"/>
    </source>
</evidence>
<evidence type="ECO:0000256" key="13">
    <source>
        <dbReference type="ARBA" id="ARBA00023012"/>
    </source>
</evidence>
<keyword evidence="19" id="KW-1185">Reference proteome</keyword>
<reference evidence="18 19" key="1">
    <citation type="submission" date="2021-08" db="EMBL/GenBank/DDBJ databases">
        <authorList>
            <person name="Tuo L."/>
        </authorList>
    </citation>
    <scope>NUCLEOTIDE SEQUENCE [LARGE SCALE GENOMIC DNA]</scope>
    <source>
        <strain evidence="18 19">JCM 31229</strain>
    </source>
</reference>
<comment type="subcellular location">
    <subcellularLocation>
        <location evidence="2">Cell inner membrane</location>
        <topology evidence="2">Multi-pass membrane protein</topology>
    </subcellularLocation>
</comment>
<dbReference type="Pfam" id="PF00512">
    <property type="entry name" value="HisKA"/>
    <property type="match status" value="1"/>
</dbReference>
<dbReference type="InterPro" id="IPR003661">
    <property type="entry name" value="HisK_dim/P_dom"/>
</dbReference>
<evidence type="ECO:0000256" key="12">
    <source>
        <dbReference type="ARBA" id="ARBA00022989"/>
    </source>
</evidence>
<keyword evidence="9" id="KW-0547">Nucleotide-binding</keyword>
<keyword evidence="7" id="KW-0808">Transferase</keyword>
<evidence type="ECO:0000256" key="5">
    <source>
        <dbReference type="ARBA" id="ARBA00022519"/>
    </source>
</evidence>
<dbReference type="Gene3D" id="1.10.8.500">
    <property type="entry name" value="HAMP domain in histidine kinase"/>
    <property type="match status" value="1"/>
</dbReference>
<dbReference type="InterPro" id="IPR036890">
    <property type="entry name" value="HATPase_C_sf"/>
</dbReference>
<dbReference type="InterPro" id="IPR005467">
    <property type="entry name" value="His_kinase_dom"/>
</dbReference>
<dbReference type="InterPro" id="IPR004358">
    <property type="entry name" value="Sig_transdc_His_kin-like_C"/>
</dbReference>
<accession>A0ABS7PZ00</accession>
<evidence type="ECO:0000256" key="8">
    <source>
        <dbReference type="ARBA" id="ARBA00022692"/>
    </source>
</evidence>
<evidence type="ECO:0000256" key="15">
    <source>
        <dbReference type="SAM" id="Phobius"/>
    </source>
</evidence>
<evidence type="ECO:0000256" key="11">
    <source>
        <dbReference type="ARBA" id="ARBA00022840"/>
    </source>
</evidence>
<dbReference type="SMART" id="SM00387">
    <property type="entry name" value="HATPase_c"/>
    <property type="match status" value="1"/>
</dbReference>
<dbReference type="Proteomes" id="UP000706039">
    <property type="component" value="Unassembled WGS sequence"/>
</dbReference>
<dbReference type="SMART" id="SM00388">
    <property type="entry name" value="HisKA"/>
    <property type="match status" value="1"/>
</dbReference>
<dbReference type="CDD" id="cd06225">
    <property type="entry name" value="HAMP"/>
    <property type="match status" value="1"/>
</dbReference>
<evidence type="ECO:0000256" key="6">
    <source>
        <dbReference type="ARBA" id="ARBA00022553"/>
    </source>
</evidence>
<keyword evidence="4" id="KW-1003">Cell membrane</keyword>